<dbReference type="InterPro" id="IPR036388">
    <property type="entry name" value="WH-like_DNA-bd_sf"/>
</dbReference>
<dbReference type="Pfam" id="PF03466">
    <property type="entry name" value="LysR_substrate"/>
    <property type="match status" value="1"/>
</dbReference>
<evidence type="ECO:0000259" key="5">
    <source>
        <dbReference type="PROSITE" id="PS50931"/>
    </source>
</evidence>
<protein>
    <submittedName>
        <fullName evidence="6">LysR family transcriptional regulator</fullName>
    </submittedName>
</protein>
<dbReference type="CDD" id="cd05466">
    <property type="entry name" value="PBP2_LTTR_substrate"/>
    <property type="match status" value="1"/>
</dbReference>
<reference evidence="6 7" key="1">
    <citation type="submission" date="2020-12" db="EMBL/GenBank/DDBJ databases">
        <title>Oil enriched cultivation method for isolating marine PHA-producing bacteria.</title>
        <authorList>
            <person name="Zheng W."/>
            <person name="Yu S."/>
            <person name="Huang Y."/>
        </authorList>
    </citation>
    <scope>NUCLEOTIDE SEQUENCE [LARGE SCALE GENOMIC DNA]</scope>
    <source>
        <strain evidence="6 7">SN0-2</strain>
    </source>
</reference>
<keyword evidence="3" id="KW-0238">DNA-binding</keyword>
<proteinExistence type="inferred from homology"/>
<dbReference type="SUPFAM" id="SSF53850">
    <property type="entry name" value="Periplasmic binding protein-like II"/>
    <property type="match status" value="1"/>
</dbReference>
<keyword evidence="4" id="KW-0804">Transcription</keyword>
<dbReference type="PANTHER" id="PTHR30126:SF91">
    <property type="entry name" value="LYSR FAMILY TRANSCRIPTIONAL REGULATOR"/>
    <property type="match status" value="1"/>
</dbReference>
<evidence type="ECO:0000256" key="2">
    <source>
        <dbReference type="ARBA" id="ARBA00023015"/>
    </source>
</evidence>
<feature type="domain" description="HTH lysR-type" evidence="5">
    <location>
        <begin position="1"/>
        <end position="64"/>
    </location>
</feature>
<dbReference type="InterPro" id="IPR036390">
    <property type="entry name" value="WH_DNA-bd_sf"/>
</dbReference>
<comment type="caution">
    <text evidence="6">The sequence shown here is derived from an EMBL/GenBank/DDBJ whole genome shotgun (WGS) entry which is preliminary data.</text>
</comment>
<keyword evidence="2" id="KW-0805">Transcription regulation</keyword>
<dbReference type="PROSITE" id="PS50931">
    <property type="entry name" value="HTH_LYSR"/>
    <property type="match status" value="1"/>
</dbReference>
<dbReference type="PANTHER" id="PTHR30126">
    <property type="entry name" value="HTH-TYPE TRANSCRIPTIONAL REGULATOR"/>
    <property type="match status" value="1"/>
</dbReference>
<dbReference type="EMBL" id="JAEKJR010000002">
    <property type="protein sequence ID" value="MBN8432003.1"/>
    <property type="molecule type" value="Genomic_DNA"/>
</dbReference>
<accession>A0ABS3E9K4</accession>
<evidence type="ECO:0000256" key="1">
    <source>
        <dbReference type="ARBA" id="ARBA00009437"/>
    </source>
</evidence>
<sequence length="307" mass="33486">MESRFFIAPEQLEAFEAAARSGSFSAAARSLGKAQSTVSGLISNLEIDTGLTLFDRSGREPKLTAQGRSLLHDARSLLNSYSRFEAKSRSLNAGLEESLTIAIDESSIDLKALTESLQAFYSKFGTVTVTLLHASGDSAAKLVREGKADIGIVLSQSDYPEDFDFRGVGNCSFVMVAGKNHPLTALDTVGVQDLHNHLHLRISASSDPASMPENDLSDRIWYLESYSLFMTMLTAGLGWAFTPLHIARPHIERGAITVLNTNFQLTPYPYCTDLIWSRRKTLGPAGKKLIDEVSRVLSAEKVVTEPA</sequence>
<dbReference type="Pfam" id="PF00126">
    <property type="entry name" value="HTH_1"/>
    <property type="match status" value="1"/>
</dbReference>
<evidence type="ECO:0000313" key="7">
    <source>
        <dbReference type="Proteomes" id="UP000664293"/>
    </source>
</evidence>
<evidence type="ECO:0000256" key="4">
    <source>
        <dbReference type="ARBA" id="ARBA00023163"/>
    </source>
</evidence>
<dbReference type="Gene3D" id="1.10.10.10">
    <property type="entry name" value="Winged helix-like DNA-binding domain superfamily/Winged helix DNA-binding domain"/>
    <property type="match status" value="1"/>
</dbReference>
<dbReference type="Gene3D" id="3.40.190.290">
    <property type="match status" value="1"/>
</dbReference>
<gene>
    <name evidence="6" type="ORF">JF535_14215</name>
</gene>
<comment type="similarity">
    <text evidence="1">Belongs to the LysR transcriptional regulatory family.</text>
</comment>
<dbReference type="InterPro" id="IPR000847">
    <property type="entry name" value="LysR_HTH_N"/>
</dbReference>
<dbReference type="RefSeq" id="WP_207003246.1">
    <property type="nucleotide sequence ID" value="NZ_JAEKJR010000002.1"/>
</dbReference>
<keyword evidence="7" id="KW-1185">Reference proteome</keyword>
<dbReference type="InterPro" id="IPR005119">
    <property type="entry name" value="LysR_subst-bd"/>
</dbReference>
<dbReference type="SUPFAM" id="SSF46785">
    <property type="entry name" value="Winged helix' DNA-binding domain"/>
    <property type="match status" value="1"/>
</dbReference>
<organism evidence="6 7">
    <name type="scientific">Microbulbifer salipaludis</name>
    <dbReference type="NCBI Taxonomy" id="187980"/>
    <lineage>
        <taxon>Bacteria</taxon>
        <taxon>Pseudomonadati</taxon>
        <taxon>Pseudomonadota</taxon>
        <taxon>Gammaproteobacteria</taxon>
        <taxon>Cellvibrionales</taxon>
        <taxon>Microbulbiferaceae</taxon>
        <taxon>Microbulbifer</taxon>
    </lineage>
</organism>
<evidence type="ECO:0000256" key="3">
    <source>
        <dbReference type="ARBA" id="ARBA00023125"/>
    </source>
</evidence>
<evidence type="ECO:0000313" key="6">
    <source>
        <dbReference type="EMBL" id="MBN8432003.1"/>
    </source>
</evidence>
<name>A0ABS3E9K4_9GAMM</name>
<dbReference type="Proteomes" id="UP000664293">
    <property type="component" value="Unassembled WGS sequence"/>
</dbReference>